<evidence type="ECO:0000313" key="1">
    <source>
        <dbReference type="EMBL" id="KAI4870052.1"/>
    </source>
</evidence>
<name>A0ACB9ZE95_9PEZI</name>
<reference evidence="1 2" key="1">
    <citation type="journal article" date="2022" name="New Phytol.">
        <title>Ecological generalism drives hyperdiversity of secondary metabolite gene clusters in xylarialean endophytes.</title>
        <authorList>
            <person name="Franco M.E.E."/>
            <person name="Wisecaver J.H."/>
            <person name="Arnold A.E."/>
            <person name="Ju Y.M."/>
            <person name="Slot J.C."/>
            <person name="Ahrendt S."/>
            <person name="Moore L.P."/>
            <person name="Eastman K.E."/>
            <person name="Scott K."/>
            <person name="Konkel Z."/>
            <person name="Mondo S.J."/>
            <person name="Kuo A."/>
            <person name="Hayes R.D."/>
            <person name="Haridas S."/>
            <person name="Andreopoulos B."/>
            <person name="Riley R."/>
            <person name="LaButti K."/>
            <person name="Pangilinan J."/>
            <person name="Lipzen A."/>
            <person name="Amirebrahimi M."/>
            <person name="Yan J."/>
            <person name="Adam C."/>
            <person name="Keymanesh K."/>
            <person name="Ng V."/>
            <person name="Louie K."/>
            <person name="Northen T."/>
            <person name="Drula E."/>
            <person name="Henrissat B."/>
            <person name="Hsieh H.M."/>
            <person name="Youens-Clark K."/>
            <person name="Lutzoni F."/>
            <person name="Miadlikowska J."/>
            <person name="Eastwood D.C."/>
            <person name="Hamelin R.C."/>
            <person name="Grigoriev I.V."/>
            <person name="U'Ren J.M."/>
        </authorList>
    </citation>
    <scope>NUCLEOTIDE SEQUENCE [LARGE SCALE GENOMIC DNA]</scope>
    <source>
        <strain evidence="1 2">CBS 119005</strain>
    </source>
</reference>
<evidence type="ECO:0000313" key="2">
    <source>
        <dbReference type="Proteomes" id="UP001497700"/>
    </source>
</evidence>
<proteinExistence type="predicted"/>
<organism evidence="1 2">
    <name type="scientific">Hypoxylon rubiginosum</name>
    <dbReference type="NCBI Taxonomy" id="110542"/>
    <lineage>
        <taxon>Eukaryota</taxon>
        <taxon>Fungi</taxon>
        <taxon>Dikarya</taxon>
        <taxon>Ascomycota</taxon>
        <taxon>Pezizomycotina</taxon>
        <taxon>Sordariomycetes</taxon>
        <taxon>Xylariomycetidae</taxon>
        <taxon>Xylariales</taxon>
        <taxon>Hypoxylaceae</taxon>
        <taxon>Hypoxylon</taxon>
    </lineage>
</organism>
<dbReference type="Proteomes" id="UP001497700">
    <property type="component" value="Unassembled WGS sequence"/>
</dbReference>
<dbReference type="EMBL" id="MU393426">
    <property type="protein sequence ID" value="KAI4870052.1"/>
    <property type="molecule type" value="Genomic_DNA"/>
</dbReference>
<accession>A0ACB9ZE95</accession>
<comment type="caution">
    <text evidence="1">The sequence shown here is derived from an EMBL/GenBank/DDBJ whole genome shotgun (WGS) entry which is preliminary data.</text>
</comment>
<sequence length="358" mass="40345">MSVDEDQRHQLGSCILFESPDHSTVLIDIPCSIEEAQVLPGQIVRRRILSSDPSETPWKTPEPKNKGLGQSISPSSAIAELMTLESVKAALQDVKHSYKGPWCLPRVSRDTNHPNGDSLQLNEPRKRKQTDTRIEDIGAISNPLIPEKSHYLSGTIESQRETFLADSPMFDLIVLDPPWPSRSVKRKQNSYETVYGMQEARDLLGQIPVASRLKADGLVAVWVTNKAAVADLLTSPTGIFSEWGLELVGEWIWLKVTSSGDPVIDIEAQWRKPWERLLLGRKRDCAMKAPIPTKVVIGVPDIHSRKPNLRPLFEGILPQNYTGLEVFARNLTAGWWSWGNEVLCFQQKHHWIENIDEK</sequence>
<gene>
    <name evidence="1" type="ORF">F4820DRAFT_404961</name>
</gene>
<keyword evidence="2" id="KW-1185">Reference proteome</keyword>
<protein>
    <submittedName>
        <fullName evidence="1">MT-A70 family</fullName>
    </submittedName>
</protein>